<gene>
    <name evidence="2" type="ORF">H3H32_34935</name>
</gene>
<evidence type="ECO:0000313" key="3">
    <source>
        <dbReference type="Proteomes" id="UP000515369"/>
    </source>
</evidence>
<dbReference type="Gene3D" id="1.10.287.110">
    <property type="entry name" value="DnaJ domain"/>
    <property type="match status" value="1"/>
</dbReference>
<organism evidence="2 3">
    <name type="scientific">Spirosoma foliorum</name>
    <dbReference type="NCBI Taxonomy" id="2710596"/>
    <lineage>
        <taxon>Bacteria</taxon>
        <taxon>Pseudomonadati</taxon>
        <taxon>Bacteroidota</taxon>
        <taxon>Cytophagia</taxon>
        <taxon>Cytophagales</taxon>
        <taxon>Cytophagaceae</taxon>
        <taxon>Spirosoma</taxon>
    </lineage>
</organism>
<proteinExistence type="predicted"/>
<dbReference type="RefSeq" id="WP_182460310.1">
    <property type="nucleotide sequence ID" value="NZ_CP059732.1"/>
</dbReference>
<dbReference type="AlphaFoldDB" id="A0A7G5GVY0"/>
<accession>A0A7G5GVY0</accession>
<dbReference type="SUPFAM" id="SSF46565">
    <property type="entry name" value="Chaperone J-domain"/>
    <property type="match status" value="1"/>
</dbReference>
<evidence type="ECO:0000313" key="2">
    <source>
        <dbReference type="EMBL" id="QMW03022.1"/>
    </source>
</evidence>
<reference evidence="2 3" key="1">
    <citation type="submission" date="2020-07" db="EMBL/GenBank/DDBJ databases">
        <title>Spirosoma foliorum sp. nov., isolated from the leaves on the Nejang mountain Korea, Republic of.</title>
        <authorList>
            <person name="Ho H."/>
            <person name="Lee Y.-J."/>
            <person name="Nurcahyanto D.-A."/>
            <person name="Kim S.-G."/>
        </authorList>
    </citation>
    <scope>NUCLEOTIDE SEQUENCE [LARGE SCALE GENOMIC DNA]</scope>
    <source>
        <strain evidence="2 3">PL0136</strain>
    </source>
</reference>
<sequence>MNVQSSLPAPHPAKDDLLAQIRALEAQIALLEEEKAACQYQIDRYYRLFRLQLGDLLTQTVELQLTLSLRKAAQTGRRSDAETAKAWQDTFEKTNRAVREAVAHQPTDFDEIAEREIRRLYRQAVMLAHPDRHVNDPDRMAQATTYMARLNDAYQRRDLTTVRQLVQDLNDGLLFITRPETNLDLEALREWHQRLVGRQAGLQTEVNHLKATEAYQCIANDIDLIAHFANLREQMQQQLVHLQHQFQSS</sequence>
<dbReference type="KEGG" id="sfol:H3H32_34935"/>
<feature type="coiled-coil region" evidence="1">
    <location>
        <begin position="14"/>
        <end position="41"/>
    </location>
</feature>
<dbReference type="Proteomes" id="UP000515369">
    <property type="component" value="Chromosome"/>
</dbReference>
<dbReference type="CDD" id="cd06257">
    <property type="entry name" value="DnaJ"/>
    <property type="match status" value="1"/>
</dbReference>
<protein>
    <submittedName>
        <fullName evidence="2">J domain-containing protein</fullName>
    </submittedName>
</protein>
<dbReference type="InterPro" id="IPR036869">
    <property type="entry name" value="J_dom_sf"/>
</dbReference>
<dbReference type="InterPro" id="IPR001623">
    <property type="entry name" value="DnaJ_domain"/>
</dbReference>
<name>A0A7G5GVY0_9BACT</name>
<evidence type="ECO:0000256" key="1">
    <source>
        <dbReference type="SAM" id="Coils"/>
    </source>
</evidence>
<keyword evidence="3" id="KW-1185">Reference proteome</keyword>
<dbReference type="EMBL" id="CP059732">
    <property type="protein sequence ID" value="QMW03022.1"/>
    <property type="molecule type" value="Genomic_DNA"/>
</dbReference>
<keyword evidence="1" id="KW-0175">Coiled coil</keyword>